<dbReference type="OrthoDB" id="3224221at2759"/>
<dbReference type="EMBL" id="MU154573">
    <property type="protein sequence ID" value="KAF9494447.1"/>
    <property type="molecule type" value="Genomic_DNA"/>
</dbReference>
<sequence>MSAANVFVAVFEQFQGLEMDLKIVKDVFFTQLKMLKQDFKLAKKLKNKQKSRNTQKRWQMRKRTLFTQHYNIALQDPHLQRHLELLECLGVDGMSSDESDKEDGSGPVFCM</sequence>
<dbReference type="Proteomes" id="UP000807025">
    <property type="component" value="Unassembled WGS sequence"/>
</dbReference>
<gene>
    <name evidence="1" type="ORF">BDN71DRAFT_1431806</name>
</gene>
<evidence type="ECO:0000313" key="1">
    <source>
        <dbReference type="EMBL" id="KAF9494447.1"/>
    </source>
</evidence>
<dbReference type="AlphaFoldDB" id="A0A9P5ZVV5"/>
<accession>A0A9P5ZVV5</accession>
<comment type="caution">
    <text evidence="1">The sequence shown here is derived from an EMBL/GenBank/DDBJ whole genome shotgun (WGS) entry which is preliminary data.</text>
</comment>
<keyword evidence="2" id="KW-1185">Reference proteome</keyword>
<evidence type="ECO:0000313" key="2">
    <source>
        <dbReference type="Proteomes" id="UP000807025"/>
    </source>
</evidence>
<organism evidence="1 2">
    <name type="scientific">Pleurotus eryngii</name>
    <name type="common">Boletus of the steppes</name>
    <dbReference type="NCBI Taxonomy" id="5323"/>
    <lineage>
        <taxon>Eukaryota</taxon>
        <taxon>Fungi</taxon>
        <taxon>Dikarya</taxon>
        <taxon>Basidiomycota</taxon>
        <taxon>Agaricomycotina</taxon>
        <taxon>Agaricomycetes</taxon>
        <taxon>Agaricomycetidae</taxon>
        <taxon>Agaricales</taxon>
        <taxon>Pleurotineae</taxon>
        <taxon>Pleurotaceae</taxon>
        <taxon>Pleurotus</taxon>
    </lineage>
</organism>
<protein>
    <submittedName>
        <fullName evidence="1">Uncharacterized protein</fullName>
    </submittedName>
</protein>
<reference evidence="1" key="1">
    <citation type="submission" date="2020-11" db="EMBL/GenBank/DDBJ databases">
        <authorList>
            <consortium name="DOE Joint Genome Institute"/>
            <person name="Ahrendt S."/>
            <person name="Riley R."/>
            <person name="Andreopoulos W."/>
            <person name="Labutti K."/>
            <person name="Pangilinan J."/>
            <person name="Ruiz-Duenas F.J."/>
            <person name="Barrasa J.M."/>
            <person name="Sanchez-Garcia M."/>
            <person name="Camarero S."/>
            <person name="Miyauchi S."/>
            <person name="Serrano A."/>
            <person name="Linde D."/>
            <person name="Babiker R."/>
            <person name="Drula E."/>
            <person name="Ayuso-Fernandez I."/>
            <person name="Pacheco R."/>
            <person name="Padilla G."/>
            <person name="Ferreira P."/>
            <person name="Barriuso J."/>
            <person name="Kellner H."/>
            <person name="Castanera R."/>
            <person name="Alfaro M."/>
            <person name="Ramirez L."/>
            <person name="Pisabarro A.G."/>
            <person name="Kuo A."/>
            <person name="Tritt A."/>
            <person name="Lipzen A."/>
            <person name="He G."/>
            <person name="Yan M."/>
            <person name="Ng V."/>
            <person name="Cullen D."/>
            <person name="Martin F."/>
            <person name="Rosso M.-N."/>
            <person name="Henrissat B."/>
            <person name="Hibbett D."/>
            <person name="Martinez A.T."/>
            <person name="Grigoriev I.V."/>
        </authorList>
    </citation>
    <scope>NUCLEOTIDE SEQUENCE</scope>
    <source>
        <strain evidence="1">ATCC 90797</strain>
    </source>
</reference>
<name>A0A9P5ZVV5_PLEER</name>
<proteinExistence type="predicted"/>